<dbReference type="EMBL" id="CP013140">
    <property type="protein sequence ID" value="ALN55738.1"/>
    <property type="molecule type" value="Genomic_DNA"/>
</dbReference>
<evidence type="ECO:0000313" key="2">
    <source>
        <dbReference type="EMBL" id="ALN55738.1"/>
    </source>
</evidence>
<proteinExistence type="predicted"/>
<gene>
    <name evidence="2" type="ORF">GLE_0380</name>
</gene>
<organism evidence="2 3">
    <name type="scientific">Lysobacter enzymogenes</name>
    <dbReference type="NCBI Taxonomy" id="69"/>
    <lineage>
        <taxon>Bacteria</taxon>
        <taxon>Pseudomonadati</taxon>
        <taxon>Pseudomonadota</taxon>
        <taxon>Gammaproteobacteria</taxon>
        <taxon>Lysobacterales</taxon>
        <taxon>Lysobacteraceae</taxon>
        <taxon>Lysobacter</taxon>
    </lineage>
</organism>
<reference evidence="2 3" key="1">
    <citation type="submission" date="2015-11" db="EMBL/GenBank/DDBJ databases">
        <title>Genome sequences of Lysobacter enzymogenes strain C3 and Lysobacter antibioticus ATCC 29479.</title>
        <authorList>
            <person name="Kobayashi D.Y."/>
        </authorList>
    </citation>
    <scope>NUCLEOTIDE SEQUENCE [LARGE SCALE GENOMIC DNA]</scope>
    <source>
        <strain evidence="2 3">C3</strain>
    </source>
</reference>
<feature type="region of interest" description="Disordered" evidence="1">
    <location>
        <begin position="1"/>
        <end position="49"/>
    </location>
</feature>
<protein>
    <submittedName>
        <fullName evidence="2">Uncharacterized protein</fullName>
    </submittedName>
</protein>
<sequence length="49" mass="5163">MPSASRIFRAHDSGSMASTRAPDACLRRRRLPRSGAAGRDGGDAGRVAH</sequence>
<dbReference type="AlphaFoldDB" id="A0A0S2DB43"/>
<evidence type="ECO:0000313" key="3">
    <source>
        <dbReference type="Proteomes" id="UP000061569"/>
    </source>
</evidence>
<evidence type="ECO:0000256" key="1">
    <source>
        <dbReference type="SAM" id="MobiDB-lite"/>
    </source>
</evidence>
<accession>A0A0S2DB43</accession>
<dbReference type="KEGG" id="lez:GLE_0380"/>
<name>A0A0S2DB43_LYSEN</name>
<dbReference type="Proteomes" id="UP000061569">
    <property type="component" value="Chromosome"/>
</dbReference>
<dbReference type="PATRIC" id="fig|69.6.peg.377"/>